<dbReference type="InterPro" id="IPR001279">
    <property type="entry name" value="Metallo-B-lactamas"/>
</dbReference>
<evidence type="ECO:0000313" key="4">
    <source>
        <dbReference type="Proteomes" id="UP000321548"/>
    </source>
</evidence>
<keyword evidence="4" id="KW-1185">Reference proteome</keyword>
<dbReference type="AlphaFoldDB" id="A0A5C8NTB6"/>
<evidence type="ECO:0000256" key="1">
    <source>
        <dbReference type="SAM" id="SignalP"/>
    </source>
</evidence>
<comment type="caution">
    <text evidence="3">The sequence shown here is derived from an EMBL/GenBank/DDBJ whole genome shotgun (WGS) entry which is preliminary data.</text>
</comment>
<keyword evidence="1" id="KW-0732">Signal</keyword>
<dbReference type="PANTHER" id="PTHR42951:SF20">
    <property type="entry name" value="BETA LACTAMASE"/>
    <property type="match status" value="1"/>
</dbReference>
<dbReference type="Proteomes" id="UP000321548">
    <property type="component" value="Unassembled WGS sequence"/>
</dbReference>
<name>A0A5C8NTB6_9BURK</name>
<protein>
    <submittedName>
        <fullName evidence="3">MBL fold metallo-hydrolase</fullName>
    </submittedName>
</protein>
<dbReference type="GO" id="GO:0016787">
    <property type="term" value="F:hydrolase activity"/>
    <property type="evidence" value="ECO:0007669"/>
    <property type="project" value="UniProtKB-KW"/>
</dbReference>
<dbReference type="EMBL" id="VDUY01000007">
    <property type="protein sequence ID" value="TXL63843.1"/>
    <property type="molecule type" value="Genomic_DNA"/>
</dbReference>
<dbReference type="SMART" id="SM00849">
    <property type="entry name" value="Lactamase_B"/>
    <property type="match status" value="1"/>
</dbReference>
<keyword evidence="3" id="KW-0378">Hydrolase</keyword>
<dbReference type="InterPro" id="IPR036866">
    <property type="entry name" value="RibonucZ/Hydroxyglut_hydro"/>
</dbReference>
<feature type="signal peptide" evidence="1">
    <location>
        <begin position="1"/>
        <end position="35"/>
    </location>
</feature>
<sequence>MTRLSCAARALAAGIALIGALAASAILSVPASATASSAAVAPDMAPVTVKLRPQQLTGRVWWVEGLQGAVSLENQGFNANAGFVVTDDGVVVFDALGTPALGAALLAEIRRITDKPVTRVVVSHYHSDHFYGLQAFKEAGAEIWAHAKVRDYLASDAPVERLAERRQSLAPWVTMSARIVPPDRYIEGEASFELGGVRFRLFPAGPAHTAEDLMMLVEDEGVLFAGDLIFAGRVPFVGDADSRAWLAALDSLAQRTPRFVVTGHGPASRDAGADIALTRDYLRYLRETMGRAVDEFLTFDEAYARTDWSRFSGLPAFDDANRRNAYNTFLLMEREMLSGAR</sequence>
<gene>
    <name evidence="3" type="ORF">FHP08_16245</name>
</gene>
<dbReference type="InterPro" id="IPR050855">
    <property type="entry name" value="NDM-1-like"/>
</dbReference>
<dbReference type="OrthoDB" id="1273797at2"/>
<dbReference type="CDD" id="cd16282">
    <property type="entry name" value="metallo-hydrolase-like_MBL-fold"/>
    <property type="match status" value="1"/>
</dbReference>
<reference evidence="3 4" key="1">
    <citation type="submission" date="2019-06" db="EMBL/GenBank/DDBJ databases">
        <title>Quisquiliibacterium sp. nov., isolated from a maize field.</title>
        <authorList>
            <person name="Lin S.-Y."/>
            <person name="Tsai C.-F."/>
            <person name="Young C.-C."/>
        </authorList>
    </citation>
    <scope>NUCLEOTIDE SEQUENCE [LARGE SCALE GENOMIC DNA]</scope>
    <source>
        <strain evidence="3 4">CC-CFT501</strain>
    </source>
</reference>
<dbReference type="SUPFAM" id="SSF56281">
    <property type="entry name" value="Metallo-hydrolase/oxidoreductase"/>
    <property type="match status" value="1"/>
</dbReference>
<feature type="domain" description="Metallo-beta-lactamase" evidence="2">
    <location>
        <begin position="78"/>
        <end position="264"/>
    </location>
</feature>
<proteinExistence type="predicted"/>
<dbReference type="Pfam" id="PF00753">
    <property type="entry name" value="Lactamase_B"/>
    <property type="match status" value="1"/>
</dbReference>
<organism evidence="3 4">
    <name type="scientific">Zeimonas arvi</name>
    <dbReference type="NCBI Taxonomy" id="2498847"/>
    <lineage>
        <taxon>Bacteria</taxon>
        <taxon>Pseudomonadati</taxon>
        <taxon>Pseudomonadota</taxon>
        <taxon>Betaproteobacteria</taxon>
        <taxon>Burkholderiales</taxon>
        <taxon>Burkholderiaceae</taxon>
        <taxon>Zeimonas</taxon>
    </lineage>
</organism>
<accession>A0A5C8NTB6</accession>
<dbReference type="RefSeq" id="WP_147705537.1">
    <property type="nucleotide sequence ID" value="NZ_VDUY01000007.1"/>
</dbReference>
<dbReference type="Gene3D" id="3.60.15.10">
    <property type="entry name" value="Ribonuclease Z/Hydroxyacylglutathione hydrolase-like"/>
    <property type="match status" value="1"/>
</dbReference>
<feature type="chain" id="PRO_5023132691" evidence="1">
    <location>
        <begin position="36"/>
        <end position="341"/>
    </location>
</feature>
<evidence type="ECO:0000313" key="3">
    <source>
        <dbReference type="EMBL" id="TXL63843.1"/>
    </source>
</evidence>
<evidence type="ECO:0000259" key="2">
    <source>
        <dbReference type="SMART" id="SM00849"/>
    </source>
</evidence>
<dbReference type="PANTHER" id="PTHR42951">
    <property type="entry name" value="METALLO-BETA-LACTAMASE DOMAIN-CONTAINING"/>
    <property type="match status" value="1"/>
</dbReference>